<feature type="compositionally biased region" description="Basic and acidic residues" evidence="1">
    <location>
        <begin position="203"/>
        <end position="216"/>
    </location>
</feature>
<dbReference type="InterPro" id="IPR038947">
    <property type="entry name" value="At3g27210-like"/>
</dbReference>
<dbReference type="PANTHER" id="PTHR34280:SF2">
    <property type="entry name" value="OS01G0920100 PROTEIN"/>
    <property type="match status" value="1"/>
</dbReference>
<keyword evidence="2" id="KW-1185">Reference proteome</keyword>
<dbReference type="InParanoid" id="A0A1U7ZB60"/>
<feature type="region of interest" description="Disordered" evidence="1">
    <location>
        <begin position="196"/>
        <end position="218"/>
    </location>
</feature>
<dbReference type="OrthoDB" id="1925325at2759"/>
<dbReference type="RefSeq" id="XP_010250765.1">
    <property type="nucleotide sequence ID" value="XM_010252463.2"/>
</dbReference>
<reference evidence="3" key="1">
    <citation type="submission" date="2025-08" db="UniProtKB">
        <authorList>
            <consortium name="RefSeq"/>
        </authorList>
    </citation>
    <scope>IDENTIFICATION</scope>
</reference>
<organism evidence="2 3">
    <name type="scientific">Nelumbo nucifera</name>
    <name type="common">Sacred lotus</name>
    <dbReference type="NCBI Taxonomy" id="4432"/>
    <lineage>
        <taxon>Eukaryota</taxon>
        <taxon>Viridiplantae</taxon>
        <taxon>Streptophyta</taxon>
        <taxon>Embryophyta</taxon>
        <taxon>Tracheophyta</taxon>
        <taxon>Spermatophyta</taxon>
        <taxon>Magnoliopsida</taxon>
        <taxon>Proteales</taxon>
        <taxon>Nelumbonaceae</taxon>
        <taxon>Nelumbo</taxon>
    </lineage>
</organism>
<sequence>MGSCVSVHKNPDSALKFRLSIGSKTGKMVIPSAIEENPVNGEHPTTELGFKSQLSSQPPTVTTFRDFGSKEETFFDSQPWLESDCEDDFFSVNGDFTPSRGSTPIHQSSFIGTPRLNKFLFVDGAVDSKPEPSPTDKKKKLAELFRESFDNNDVLNNQNIAGNQIMANGKPEPNSTNLVLPPKSTNGTPYMCGANSVCSSERTPNRDPKHEKEKLSRAAQCCLPSLVQNLSFNDKKKKLSPGRSGGG</sequence>
<evidence type="ECO:0000313" key="3">
    <source>
        <dbReference type="RefSeq" id="XP_010250765.1"/>
    </source>
</evidence>
<dbReference type="KEGG" id="nnu:104592918"/>
<name>A0A1U7ZB60_NELNU</name>
<protein>
    <submittedName>
        <fullName evidence="3">Uncharacterized protein At3g27210-like</fullName>
    </submittedName>
</protein>
<dbReference type="eggNOG" id="ENOG502RYYI">
    <property type="taxonomic scope" value="Eukaryota"/>
</dbReference>
<proteinExistence type="predicted"/>
<dbReference type="FunCoup" id="A0A1U7ZB60">
    <property type="interactions" value="342"/>
</dbReference>
<dbReference type="OMA" id="WQHHRCL"/>
<evidence type="ECO:0000313" key="2">
    <source>
        <dbReference type="Proteomes" id="UP000189703"/>
    </source>
</evidence>
<dbReference type="PANTHER" id="PTHR34280">
    <property type="entry name" value="OS01G0920100 PROTEIN"/>
    <property type="match status" value="1"/>
</dbReference>
<gene>
    <name evidence="3" type="primary">LOC104592918</name>
</gene>
<accession>A0A1U7ZB60</accession>
<dbReference type="AlphaFoldDB" id="A0A1U7ZB60"/>
<dbReference type="GeneID" id="104592918"/>
<dbReference type="Proteomes" id="UP000189703">
    <property type="component" value="Unplaced"/>
</dbReference>
<evidence type="ECO:0000256" key="1">
    <source>
        <dbReference type="SAM" id="MobiDB-lite"/>
    </source>
</evidence>